<feature type="transmembrane region" description="Helical" evidence="13">
    <location>
        <begin position="199"/>
        <end position="221"/>
    </location>
</feature>
<evidence type="ECO:0000256" key="12">
    <source>
        <dbReference type="ARBA" id="ARBA00031636"/>
    </source>
</evidence>
<feature type="transmembrane region" description="Helical" evidence="13">
    <location>
        <begin position="171"/>
        <end position="193"/>
    </location>
</feature>
<evidence type="ECO:0000256" key="9">
    <source>
        <dbReference type="ARBA" id="ARBA00022989"/>
    </source>
</evidence>
<keyword evidence="15" id="KW-1185">Reference proteome</keyword>
<evidence type="ECO:0000256" key="2">
    <source>
        <dbReference type="ARBA" id="ARBA00004651"/>
    </source>
</evidence>
<feature type="transmembrane region" description="Helical" evidence="13">
    <location>
        <begin position="129"/>
        <end position="150"/>
    </location>
</feature>
<dbReference type="NCBIfam" id="TIGR00797">
    <property type="entry name" value="matE"/>
    <property type="match status" value="1"/>
</dbReference>
<evidence type="ECO:0000313" key="15">
    <source>
        <dbReference type="Proteomes" id="UP000184465"/>
    </source>
</evidence>
<sequence length="450" mass="49099">MENRDNKMGIMSIPKLMLTMSLPAILSMMVQALYNIVDSIFVSRIGEDALTAVSLAFPIQLIIIATFLGIGTGVNSLISRKIGEKNLDSATNAAEHGFLLSGLLYIVIVIVSLFFNNGFISLFTEDTKIINYGTGYIRIIMLFSFGRLFAQAAMSTLQGTGEMVKPMKAQLIGAISNIILDPILIFGLLGFPAMGVEGAAIATVIAQIISMIYINIVLFKGNNYIKLDLKKFKYSSSVIKQIMIVGLPVAVMQGLSSVMLTGLNFILASFNETAVAVMGVYFKLQSLVFMPIFGLSQGTMPIIGYNFGAKNKERLIRTVKIGISSAVTFMTIGMIVFQLFPANLLSLFNSTIEMTEIGVVAFRIISLGFPLAAASIMLSVSFQGMGDAYISLIVSFIRQIIVLLPVAYMLGQIAGLNAVWFGFFISEAVALVMVVYFFRRAYKTKLLSWE</sequence>
<feature type="transmembrane region" description="Helical" evidence="13">
    <location>
        <begin position="242"/>
        <end position="267"/>
    </location>
</feature>
<dbReference type="InterPro" id="IPR050222">
    <property type="entry name" value="MATE_MdtK"/>
</dbReference>
<name>A0A1M6RAV5_PARC5</name>
<feature type="transmembrane region" description="Helical" evidence="13">
    <location>
        <begin position="389"/>
        <end position="411"/>
    </location>
</feature>
<evidence type="ECO:0000256" key="10">
    <source>
        <dbReference type="ARBA" id="ARBA00023065"/>
    </source>
</evidence>
<evidence type="ECO:0000256" key="7">
    <source>
        <dbReference type="ARBA" id="ARBA00022475"/>
    </source>
</evidence>
<feature type="transmembrane region" description="Helical" evidence="13">
    <location>
        <begin position="57"/>
        <end position="78"/>
    </location>
</feature>
<feature type="transmembrane region" description="Helical" evidence="13">
    <location>
        <begin position="417"/>
        <end position="438"/>
    </location>
</feature>
<keyword evidence="8 13" id="KW-0812">Transmembrane</keyword>
<dbReference type="Proteomes" id="UP000184465">
    <property type="component" value="Unassembled WGS sequence"/>
</dbReference>
<evidence type="ECO:0000313" key="14">
    <source>
        <dbReference type="EMBL" id="SHK29581.1"/>
    </source>
</evidence>
<organism evidence="14 15">
    <name type="scientific">Paramaledivibacter caminithermalis (strain DSM 15212 / CIP 107654 / DViRD3)</name>
    <name type="common">Clostridium caminithermale</name>
    <dbReference type="NCBI Taxonomy" id="1121301"/>
    <lineage>
        <taxon>Bacteria</taxon>
        <taxon>Bacillati</taxon>
        <taxon>Bacillota</taxon>
        <taxon>Clostridia</taxon>
        <taxon>Peptostreptococcales</taxon>
        <taxon>Caminicellaceae</taxon>
        <taxon>Paramaledivibacter</taxon>
    </lineage>
</organism>
<proteinExistence type="inferred from homology"/>
<accession>A0A1M6RAV5</accession>
<evidence type="ECO:0000256" key="11">
    <source>
        <dbReference type="ARBA" id="ARBA00023136"/>
    </source>
</evidence>
<evidence type="ECO:0000256" key="6">
    <source>
        <dbReference type="ARBA" id="ARBA00022449"/>
    </source>
</evidence>
<dbReference type="GO" id="GO:0006811">
    <property type="term" value="P:monoatomic ion transport"/>
    <property type="evidence" value="ECO:0007669"/>
    <property type="project" value="UniProtKB-KW"/>
</dbReference>
<dbReference type="GO" id="GO:0005886">
    <property type="term" value="C:plasma membrane"/>
    <property type="evidence" value="ECO:0007669"/>
    <property type="project" value="UniProtKB-SubCell"/>
</dbReference>
<evidence type="ECO:0000256" key="5">
    <source>
        <dbReference type="ARBA" id="ARBA00022448"/>
    </source>
</evidence>
<evidence type="ECO:0000256" key="4">
    <source>
        <dbReference type="ARBA" id="ARBA00020268"/>
    </source>
</evidence>
<evidence type="ECO:0000256" key="13">
    <source>
        <dbReference type="SAM" id="Phobius"/>
    </source>
</evidence>
<dbReference type="EMBL" id="FRAG01000044">
    <property type="protein sequence ID" value="SHK29581.1"/>
    <property type="molecule type" value="Genomic_DNA"/>
</dbReference>
<keyword evidence="6" id="KW-0050">Antiport</keyword>
<comment type="function">
    <text evidence="1">Multidrug efflux pump.</text>
</comment>
<protein>
    <recommendedName>
        <fullName evidence="4">Probable multidrug resistance protein NorM</fullName>
    </recommendedName>
    <alternativeName>
        <fullName evidence="12">Multidrug-efflux transporter</fullName>
    </alternativeName>
</protein>
<feature type="transmembrane region" description="Helical" evidence="13">
    <location>
        <begin position="360"/>
        <end position="382"/>
    </location>
</feature>
<keyword evidence="11 13" id="KW-0472">Membrane</keyword>
<comment type="similarity">
    <text evidence="3">Belongs to the multi antimicrobial extrusion (MATE) (TC 2.A.66.1) family.</text>
</comment>
<keyword evidence="7" id="KW-1003">Cell membrane</keyword>
<gene>
    <name evidence="14" type="ORF">SAMN02745912_02891</name>
</gene>
<dbReference type="Pfam" id="PF01554">
    <property type="entry name" value="MatE"/>
    <property type="match status" value="2"/>
</dbReference>
<keyword evidence="5" id="KW-0813">Transport</keyword>
<reference evidence="14 15" key="1">
    <citation type="submission" date="2016-11" db="EMBL/GenBank/DDBJ databases">
        <authorList>
            <person name="Jaros S."/>
            <person name="Januszkiewicz K."/>
            <person name="Wedrychowicz H."/>
        </authorList>
    </citation>
    <scope>NUCLEOTIDE SEQUENCE [LARGE SCALE GENOMIC DNA]</scope>
    <source>
        <strain evidence="14 15">DSM 15212</strain>
    </source>
</reference>
<dbReference type="InterPro" id="IPR048279">
    <property type="entry name" value="MdtK-like"/>
</dbReference>
<evidence type="ECO:0000256" key="1">
    <source>
        <dbReference type="ARBA" id="ARBA00003408"/>
    </source>
</evidence>
<dbReference type="PANTHER" id="PTHR43298:SF2">
    <property type="entry name" value="FMN_FAD EXPORTER YEEO-RELATED"/>
    <property type="match status" value="1"/>
</dbReference>
<keyword evidence="10" id="KW-0406">Ion transport</keyword>
<dbReference type="STRING" id="1121301.SAMN02745912_02891"/>
<dbReference type="GO" id="GO:0015297">
    <property type="term" value="F:antiporter activity"/>
    <property type="evidence" value="ECO:0007669"/>
    <property type="project" value="UniProtKB-KW"/>
</dbReference>
<dbReference type="GO" id="GO:0042910">
    <property type="term" value="F:xenobiotic transmembrane transporter activity"/>
    <property type="evidence" value="ECO:0007669"/>
    <property type="project" value="InterPro"/>
</dbReference>
<dbReference type="CDD" id="cd13144">
    <property type="entry name" value="MATE_like_4"/>
    <property type="match status" value="1"/>
</dbReference>
<evidence type="ECO:0000256" key="8">
    <source>
        <dbReference type="ARBA" id="ARBA00022692"/>
    </source>
</evidence>
<dbReference type="AlphaFoldDB" id="A0A1M6RAV5"/>
<keyword evidence="9 13" id="KW-1133">Transmembrane helix</keyword>
<evidence type="ECO:0000256" key="3">
    <source>
        <dbReference type="ARBA" id="ARBA00010199"/>
    </source>
</evidence>
<dbReference type="PANTHER" id="PTHR43298">
    <property type="entry name" value="MULTIDRUG RESISTANCE PROTEIN NORM-RELATED"/>
    <property type="match status" value="1"/>
</dbReference>
<comment type="subcellular location">
    <subcellularLocation>
        <location evidence="2">Cell membrane</location>
        <topology evidence="2">Multi-pass membrane protein</topology>
    </subcellularLocation>
</comment>
<feature type="transmembrane region" description="Helical" evidence="13">
    <location>
        <begin position="98"/>
        <end position="123"/>
    </location>
</feature>
<dbReference type="OrthoDB" id="9811110at2"/>
<feature type="transmembrane region" description="Helical" evidence="13">
    <location>
        <begin position="319"/>
        <end position="340"/>
    </location>
</feature>
<feature type="transmembrane region" description="Helical" evidence="13">
    <location>
        <begin position="16"/>
        <end position="37"/>
    </location>
</feature>
<dbReference type="PIRSF" id="PIRSF006603">
    <property type="entry name" value="DinF"/>
    <property type="match status" value="1"/>
</dbReference>
<dbReference type="RefSeq" id="WP_073151559.1">
    <property type="nucleotide sequence ID" value="NZ_FRAG01000044.1"/>
</dbReference>
<feature type="transmembrane region" description="Helical" evidence="13">
    <location>
        <begin position="287"/>
        <end position="307"/>
    </location>
</feature>
<dbReference type="InterPro" id="IPR002528">
    <property type="entry name" value="MATE_fam"/>
</dbReference>